<evidence type="ECO:0000313" key="2">
    <source>
        <dbReference type="Proteomes" id="UP000249061"/>
    </source>
</evidence>
<dbReference type="Proteomes" id="UP000249061">
    <property type="component" value="Unassembled WGS sequence"/>
</dbReference>
<comment type="caution">
    <text evidence="1">The sequence shown here is derived from an EMBL/GenBank/DDBJ whole genome shotgun (WGS) entry which is preliminary data.</text>
</comment>
<name>A0A2W5TB47_9BACT</name>
<proteinExistence type="predicted"/>
<protein>
    <submittedName>
        <fullName evidence="1">Uncharacterized protein</fullName>
    </submittedName>
</protein>
<dbReference type="AlphaFoldDB" id="A0A2W5TB47"/>
<organism evidence="1 2">
    <name type="scientific">Archangium gephyra</name>
    <dbReference type="NCBI Taxonomy" id="48"/>
    <lineage>
        <taxon>Bacteria</taxon>
        <taxon>Pseudomonadati</taxon>
        <taxon>Myxococcota</taxon>
        <taxon>Myxococcia</taxon>
        <taxon>Myxococcales</taxon>
        <taxon>Cystobacterineae</taxon>
        <taxon>Archangiaceae</taxon>
        <taxon>Archangium</taxon>
    </lineage>
</organism>
<sequence length="105" mass="11408">MCNTIHTVVQVHTSAVGIRKERGAVGFSLMSASSIELERAVSMSNRRSVAREEARPNLPRLTKHFDELVARMRTPDARAASDALFTDPAEMFGASALAAVKKPRG</sequence>
<reference evidence="1 2" key="1">
    <citation type="submission" date="2017-08" db="EMBL/GenBank/DDBJ databases">
        <title>Infants hospitalized years apart are colonized by the same room-sourced microbial strains.</title>
        <authorList>
            <person name="Brooks B."/>
            <person name="Olm M.R."/>
            <person name="Firek B.A."/>
            <person name="Baker R."/>
            <person name="Thomas B.C."/>
            <person name="Morowitz M.J."/>
            <person name="Banfield J.F."/>
        </authorList>
    </citation>
    <scope>NUCLEOTIDE SEQUENCE [LARGE SCALE GENOMIC DNA]</scope>
    <source>
        <strain evidence="1">S2_003_000_R2_14</strain>
    </source>
</reference>
<gene>
    <name evidence="1" type="ORF">DI536_24285</name>
</gene>
<dbReference type="EMBL" id="QFQP01000024">
    <property type="protein sequence ID" value="PZR08625.1"/>
    <property type="molecule type" value="Genomic_DNA"/>
</dbReference>
<accession>A0A2W5TB47</accession>
<evidence type="ECO:0000313" key="1">
    <source>
        <dbReference type="EMBL" id="PZR08625.1"/>
    </source>
</evidence>